<dbReference type="Pfam" id="PF08281">
    <property type="entry name" value="Sigma70_r4_2"/>
    <property type="match status" value="1"/>
</dbReference>
<evidence type="ECO:0000313" key="10">
    <source>
        <dbReference type="EMBL" id="TQV78944.1"/>
    </source>
</evidence>
<dbReference type="OrthoDB" id="6689546at2"/>
<dbReference type="NCBIfam" id="TIGR02937">
    <property type="entry name" value="sigma70-ECF"/>
    <property type="match status" value="1"/>
</dbReference>
<dbReference type="Pfam" id="PF04542">
    <property type="entry name" value="Sigma70_r2"/>
    <property type="match status" value="1"/>
</dbReference>
<evidence type="ECO:0000256" key="5">
    <source>
        <dbReference type="ARBA" id="ARBA00023163"/>
    </source>
</evidence>
<organism evidence="10 11">
    <name type="scientific">Exilibacterium tricleocarpae</name>
    <dbReference type="NCBI Taxonomy" id="2591008"/>
    <lineage>
        <taxon>Bacteria</taxon>
        <taxon>Pseudomonadati</taxon>
        <taxon>Pseudomonadota</taxon>
        <taxon>Gammaproteobacteria</taxon>
        <taxon>Cellvibrionales</taxon>
        <taxon>Cellvibrionaceae</taxon>
        <taxon>Exilibacterium</taxon>
    </lineage>
</organism>
<dbReference type="Proteomes" id="UP000319732">
    <property type="component" value="Unassembled WGS sequence"/>
</dbReference>
<name>A0A545TNZ6_9GAMM</name>
<sequence length="186" mass="21295">MSAISCAFLENISFLKRFLSRFLRDQQDIEDVVQEAYLRAYNAEQKKDIEQPKAFLFQIAKNLALNELSRKARQVTEYIEDSDSNTLTDTGSTTEEELEAREHIALFCEAIAALPERRRRVCLLRKVHGLPHKEIAERMGITVSAVEKHLLKGMLFCRAYIRKKEQGQLMGSPGKPARPISLEDRG</sequence>
<evidence type="ECO:0000256" key="1">
    <source>
        <dbReference type="ARBA" id="ARBA00010641"/>
    </source>
</evidence>
<dbReference type="InterPro" id="IPR039425">
    <property type="entry name" value="RNA_pol_sigma-70-like"/>
</dbReference>
<protein>
    <recommendedName>
        <fullName evidence="6">RNA polymerase sigma factor</fullName>
    </recommendedName>
</protein>
<dbReference type="PANTHER" id="PTHR43133">
    <property type="entry name" value="RNA POLYMERASE ECF-TYPE SIGMA FACTO"/>
    <property type="match status" value="1"/>
</dbReference>
<evidence type="ECO:0000259" key="8">
    <source>
        <dbReference type="Pfam" id="PF04542"/>
    </source>
</evidence>
<dbReference type="GO" id="GO:0003677">
    <property type="term" value="F:DNA binding"/>
    <property type="evidence" value="ECO:0007669"/>
    <property type="project" value="UniProtKB-KW"/>
</dbReference>
<keyword evidence="11" id="KW-1185">Reference proteome</keyword>
<evidence type="ECO:0000256" key="6">
    <source>
        <dbReference type="RuleBase" id="RU000716"/>
    </source>
</evidence>
<dbReference type="CDD" id="cd06171">
    <property type="entry name" value="Sigma70_r4"/>
    <property type="match status" value="1"/>
</dbReference>
<dbReference type="GO" id="GO:0016987">
    <property type="term" value="F:sigma factor activity"/>
    <property type="evidence" value="ECO:0007669"/>
    <property type="project" value="UniProtKB-KW"/>
</dbReference>
<keyword evidence="4 6" id="KW-0238">DNA-binding</keyword>
<gene>
    <name evidence="10" type="ORF">FKG94_12810</name>
</gene>
<dbReference type="InterPro" id="IPR000838">
    <property type="entry name" value="RNA_pol_sigma70_ECF_CS"/>
</dbReference>
<evidence type="ECO:0000256" key="2">
    <source>
        <dbReference type="ARBA" id="ARBA00023015"/>
    </source>
</evidence>
<dbReference type="Gene3D" id="1.10.1740.10">
    <property type="match status" value="1"/>
</dbReference>
<evidence type="ECO:0000256" key="7">
    <source>
        <dbReference type="SAM" id="MobiDB-lite"/>
    </source>
</evidence>
<dbReference type="PANTHER" id="PTHR43133:SF63">
    <property type="entry name" value="RNA POLYMERASE SIGMA FACTOR FECI-RELATED"/>
    <property type="match status" value="1"/>
</dbReference>
<dbReference type="InterPro" id="IPR013324">
    <property type="entry name" value="RNA_pol_sigma_r3/r4-like"/>
</dbReference>
<dbReference type="InterPro" id="IPR036388">
    <property type="entry name" value="WH-like_DNA-bd_sf"/>
</dbReference>
<feature type="domain" description="RNA polymerase sigma factor 70 region 4 type 2" evidence="9">
    <location>
        <begin position="109"/>
        <end position="157"/>
    </location>
</feature>
<evidence type="ECO:0000256" key="4">
    <source>
        <dbReference type="ARBA" id="ARBA00023125"/>
    </source>
</evidence>
<dbReference type="InterPro" id="IPR014284">
    <property type="entry name" value="RNA_pol_sigma-70_dom"/>
</dbReference>
<keyword evidence="5 6" id="KW-0804">Transcription</keyword>
<evidence type="ECO:0000256" key="3">
    <source>
        <dbReference type="ARBA" id="ARBA00023082"/>
    </source>
</evidence>
<feature type="region of interest" description="Disordered" evidence="7">
    <location>
        <begin position="167"/>
        <end position="186"/>
    </location>
</feature>
<dbReference type="GO" id="GO:0006352">
    <property type="term" value="P:DNA-templated transcription initiation"/>
    <property type="evidence" value="ECO:0007669"/>
    <property type="project" value="InterPro"/>
</dbReference>
<comment type="caution">
    <text evidence="10">The sequence shown here is derived from an EMBL/GenBank/DDBJ whole genome shotgun (WGS) entry which is preliminary data.</text>
</comment>
<proteinExistence type="inferred from homology"/>
<dbReference type="InterPro" id="IPR013325">
    <property type="entry name" value="RNA_pol_sigma_r2"/>
</dbReference>
<keyword evidence="3 6" id="KW-0731">Sigma factor</keyword>
<feature type="domain" description="RNA polymerase sigma-70 region 2" evidence="8">
    <location>
        <begin position="10"/>
        <end position="73"/>
    </location>
</feature>
<accession>A0A545TNZ6</accession>
<evidence type="ECO:0000259" key="9">
    <source>
        <dbReference type="Pfam" id="PF08281"/>
    </source>
</evidence>
<evidence type="ECO:0000313" key="11">
    <source>
        <dbReference type="Proteomes" id="UP000319732"/>
    </source>
</evidence>
<keyword evidence="2 6" id="KW-0805">Transcription regulation</keyword>
<dbReference type="EMBL" id="VHSG01000012">
    <property type="protein sequence ID" value="TQV78944.1"/>
    <property type="molecule type" value="Genomic_DNA"/>
</dbReference>
<comment type="similarity">
    <text evidence="1 6">Belongs to the sigma-70 factor family. ECF subfamily.</text>
</comment>
<dbReference type="InterPro" id="IPR013249">
    <property type="entry name" value="RNA_pol_sigma70_r4_t2"/>
</dbReference>
<dbReference type="SUPFAM" id="SSF88946">
    <property type="entry name" value="Sigma2 domain of RNA polymerase sigma factors"/>
    <property type="match status" value="1"/>
</dbReference>
<dbReference type="SUPFAM" id="SSF88659">
    <property type="entry name" value="Sigma3 and sigma4 domains of RNA polymerase sigma factors"/>
    <property type="match status" value="1"/>
</dbReference>
<dbReference type="AlphaFoldDB" id="A0A545TNZ6"/>
<dbReference type="PROSITE" id="PS01063">
    <property type="entry name" value="SIGMA70_ECF"/>
    <property type="match status" value="1"/>
</dbReference>
<dbReference type="Gene3D" id="1.10.10.10">
    <property type="entry name" value="Winged helix-like DNA-binding domain superfamily/Winged helix DNA-binding domain"/>
    <property type="match status" value="1"/>
</dbReference>
<dbReference type="InterPro" id="IPR007627">
    <property type="entry name" value="RNA_pol_sigma70_r2"/>
</dbReference>
<reference evidence="10 11" key="1">
    <citation type="submission" date="2019-06" db="EMBL/GenBank/DDBJ databases">
        <title>Whole genome sequence for Cellvibrionaceae sp. R142.</title>
        <authorList>
            <person name="Wang G."/>
        </authorList>
    </citation>
    <scope>NUCLEOTIDE SEQUENCE [LARGE SCALE GENOMIC DNA]</scope>
    <source>
        <strain evidence="10 11">R142</strain>
    </source>
</reference>